<dbReference type="Proteomes" id="UP000327013">
    <property type="component" value="Chromosome 7"/>
</dbReference>
<dbReference type="AlphaFoldDB" id="A0A5N6RM33"/>
<proteinExistence type="predicted"/>
<accession>A0A5N6RM33</accession>
<reference evidence="1 2" key="1">
    <citation type="submission" date="2019-06" db="EMBL/GenBank/DDBJ databases">
        <title>A chromosomal-level reference genome of Carpinus fangiana (Coryloideae, Betulaceae).</title>
        <authorList>
            <person name="Yang X."/>
            <person name="Wang Z."/>
            <person name="Zhang L."/>
            <person name="Hao G."/>
            <person name="Liu J."/>
            <person name="Yang Y."/>
        </authorList>
    </citation>
    <scope>NUCLEOTIDE SEQUENCE [LARGE SCALE GENOMIC DNA]</scope>
    <source>
        <strain evidence="1">Cfa_2016G</strain>
        <tissue evidence="1">Leaf</tissue>
    </source>
</reference>
<organism evidence="1 2">
    <name type="scientific">Carpinus fangiana</name>
    <dbReference type="NCBI Taxonomy" id="176857"/>
    <lineage>
        <taxon>Eukaryota</taxon>
        <taxon>Viridiplantae</taxon>
        <taxon>Streptophyta</taxon>
        <taxon>Embryophyta</taxon>
        <taxon>Tracheophyta</taxon>
        <taxon>Spermatophyta</taxon>
        <taxon>Magnoliopsida</taxon>
        <taxon>eudicotyledons</taxon>
        <taxon>Gunneridae</taxon>
        <taxon>Pentapetalae</taxon>
        <taxon>rosids</taxon>
        <taxon>fabids</taxon>
        <taxon>Fagales</taxon>
        <taxon>Betulaceae</taxon>
        <taxon>Carpinus</taxon>
    </lineage>
</organism>
<gene>
    <name evidence="1" type="ORF">FH972_018020</name>
</gene>
<sequence>MAKSMSAEDTVLPDDLKYSFIHAVGDYLRQTSKKEFEQKTQYFQRLTNQLNRREYKLTGWNSKFANDRTLVQLRNDSIKKSAVRGSAEIPWFLRCVHHHFHAKEVQEYCNLRELRSHEEIDEALCSLFPRVYSKCLDALLRCFYEDRTVLLRGLAQVWETGPYVFKCDKYRFVSL</sequence>
<name>A0A5N6RM33_9ROSI</name>
<protein>
    <submittedName>
        <fullName evidence="1">Uncharacterized protein</fullName>
    </submittedName>
</protein>
<evidence type="ECO:0000313" key="1">
    <source>
        <dbReference type="EMBL" id="KAE8100093.1"/>
    </source>
</evidence>
<evidence type="ECO:0000313" key="2">
    <source>
        <dbReference type="Proteomes" id="UP000327013"/>
    </source>
</evidence>
<dbReference type="EMBL" id="CM017327">
    <property type="protein sequence ID" value="KAE8100093.1"/>
    <property type="molecule type" value="Genomic_DNA"/>
</dbReference>
<keyword evidence="2" id="KW-1185">Reference proteome</keyword>